<feature type="compositionally biased region" description="Polar residues" evidence="10">
    <location>
        <begin position="129"/>
        <end position="141"/>
    </location>
</feature>
<evidence type="ECO:0000256" key="6">
    <source>
        <dbReference type="ARBA" id="ARBA00023010"/>
    </source>
</evidence>
<evidence type="ECO:0000313" key="12">
    <source>
        <dbReference type="Proteomes" id="UP000799766"/>
    </source>
</evidence>
<dbReference type="GO" id="GO:0031080">
    <property type="term" value="C:nuclear pore outer ring"/>
    <property type="evidence" value="ECO:0007669"/>
    <property type="project" value="TreeGrafter"/>
</dbReference>
<feature type="compositionally biased region" description="Acidic residues" evidence="10">
    <location>
        <begin position="171"/>
        <end position="210"/>
    </location>
</feature>
<dbReference type="EMBL" id="MU001678">
    <property type="protein sequence ID" value="KAF2458172.1"/>
    <property type="molecule type" value="Genomic_DNA"/>
</dbReference>
<sequence length="1192" mass="127468">MFRPPDSSSPPSTPDSRQVSRGNLSNPSTTPAGPPPDTINTSASFTPAGPPPSSVFGSSQLPQSGATGFPSSINAGRANGSSKGNNLFGIPVSAGGSSKPKLFDPPSTSASQKGRFDAPFSFGKIDAGANSQTPGFASSAFTPFPAGEKSPRHTQRIGGSFRAPSSSPPGSDDDGQGNDDDGEYEEDDAMGDEDEDMDAEGDEDDDLDLEDPPRTGAFEEAAGFDNSFLSAYEAPSPKKRAPAKVLDVTKLAKDLYTGKRPLSNEPDGFILKLEQLMGPFPTRLAEYPAAAQNTIHRTVQDLKSILRTYGRATGNFDDADASYYDGIGPSHADSTGLSKASFLGNLLLQLHHPAPYDANPSLSSSTYGVLSPPSPNLVPIPRAIAYYLTTFHDPLKPDYEALLRRYSNSGGLSAAPEFWDILFQRLIRGQFPAVLSLLKNGRFEVAQTAMDDGKSSPGYTGPQLSHVNYAVDRAISLLESCPAVAEDDWDVAGDPWRLFRRRVRQALHELRTFAEGVPDEYDHDEFEASNFGLSSKRSGAQTSFLGTEARKAGSRIPWTIYQNLRSMYNQLLGEHEEIEQTACDWLEASLALALWWDGEEEEEDEESQSGNPNYRRSMVHHSHRPRARPVDVTPLDAYQRKLARSFNEVMANGLDSDVDASAVGDMVLNTSKALDVGAACALVGDVESTIHVLRMWSPAVAAAIVEVAEAADWIGAQGASGTAGGGNGNGVMGAFDKSDLMVLSFGRNQASKNGGAAANGAGGMKDNILCEYAELVAKRKQLRSEDGKIFRAGWEVAMQVLGRIGDEKVAKEKIASLLDGLPLDTVQDVEKILSACARMGLGELGESMAERYATKLLDVPSSTPAPYGDALFFFARAHRRDKVRDVIDFLTAVSLVHSTPFPAQPNLDANLARLCASPREGLTDLAEQDMSAAQLLATYISGYATLRRFYALRDEGIKPGGDSGGKHGSEAGSKRKREARDEQPKRGLKRRRREAGAALVGVVESASDCIKGGLYDPSVDVVVQVDNVLVLLGEALPLLNQENSAFTSKQLTTLLRAMEDFSTAPSSIRAANVDCLRTALKNAHASSEARGSAPNGAAFPAALQKSTSGLSASTQFSLVGSSMLGSVTSGGTGTSGSSVLVDSFKDTESRKRGWDWRKGFGKDAGKDEVVRMLRLSLAREMAKAWVETEGLI</sequence>
<dbReference type="AlphaFoldDB" id="A0A6A6P351"/>
<evidence type="ECO:0000256" key="3">
    <source>
        <dbReference type="ARBA" id="ARBA00022448"/>
    </source>
</evidence>
<keyword evidence="7 9" id="KW-0906">Nuclear pore complex</keyword>
<comment type="subcellular location">
    <subcellularLocation>
        <location evidence="1 9">Nucleus</location>
        <location evidence="1 9">Nuclear pore complex</location>
    </subcellularLocation>
</comment>
<dbReference type="PANTHER" id="PTHR13373">
    <property type="entry name" value="FROUNT PROTEIN-RELATED"/>
    <property type="match status" value="1"/>
</dbReference>
<dbReference type="GO" id="GO:0045893">
    <property type="term" value="P:positive regulation of DNA-templated transcription"/>
    <property type="evidence" value="ECO:0007669"/>
    <property type="project" value="TreeGrafter"/>
</dbReference>
<evidence type="ECO:0000313" key="11">
    <source>
        <dbReference type="EMBL" id="KAF2458172.1"/>
    </source>
</evidence>
<feature type="compositionally biased region" description="Basic and acidic residues" evidence="10">
    <location>
        <begin position="964"/>
        <end position="985"/>
    </location>
</feature>
<evidence type="ECO:0000256" key="5">
    <source>
        <dbReference type="ARBA" id="ARBA00022927"/>
    </source>
</evidence>
<dbReference type="OrthoDB" id="5422384at2759"/>
<feature type="compositionally biased region" description="Polar residues" evidence="10">
    <location>
        <begin position="17"/>
        <end position="31"/>
    </location>
</feature>
<dbReference type="GO" id="GO:0006606">
    <property type="term" value="P:protein import into nucleus"/>
    <property type="evidence" value="ECO:0007669"/>
    <property type="project" value="TreeGrafter"/>
</dbReference>
<evidence type="ECO:0000256" key="7">
    <source>
        <dbReference type="ARBA" id="ARBA00023132"/>
    </source>
</evidence>
<proteinExistence type="inferred from homology"/>
<comment type="subunit">
    <text evidence="9">Component of the nuclear pore complex (NPC).</text>
</comment>
<keyword evidence="4 9" id="KW-0509">mRNA transport</keyword>
<feature type="region of interest" description="Disordered" evidence="10">
    <location>
        <begin position="600"/>
        <end position="629"/>
    </location>
</feature>
<reference evidence="11" key="1">
    <citation type="journal article" date="2020" name="Stud. Mycol.">
        <title>101 Dothideomycetes genomes: a test case for predicting lifestyles and emergence of pathogens.</title>
        <authorList>
            <person name="Haridas S."/>
            <person name="Albert R."/>
            <person name="Binder M."/>
            <person name="Bloem J."/>
            <person name="Labutti K."/>
            <person name="Salamov A."/>
            <person name="Andreopoulos B."/>
            <person name="Baker S."/>
            <person name="Barry K."/>
            <person name="Bills G."/>
            <person name="Bluhm B."/>
            <person name="Cannon C."/>
            <person name="Castanera R."/>
            <person name="Culley D."/>
            <person name="Daum C."/>
            <person name="Ezra D."/>
            <person name="Gonzalez J."/>
            <person name="Henrissat B."/>
            <person name="Kuo A."/>
            <person name="Liang C."/>
            <person name="Lipzen A."/>
            <person name="Lutzoni F."/>
            <person name="Magnuson J."/>
            <person name="Mondo S."/>
            <person name="Nolan M."/>
            <person name="Ohm R."/>
            <person name="Pangilinan J."/>
            <person name="Park H.-J."/>
            <person name="Ramirez L."/>
            <person name="Alfaro M."/>
            <person name="Sun H."/>
            <person name="Tritt A."/>
            <person name="Yoshinaga Y."/>
            <person name="Zwiers L.-H."/>
            <person name="Turgeon B."/>
            <person name="Goodwin S."/>
            <person name="Spatafora J."/>
            <person name="Crous P."/>
            <person name="Grigoriev I."/>
        </authorList>
    </citation>
    <scope>NUCLEOTIDE SEQUENCE</scope>
    <source>
        <strain evidence="11">ATCC 16933</strain>
    </source>
</reference>
<evidence type="ECO:0000256" key="4">
    <source>
        <dbReference type="ARBA" id="ARBA00022816"/>
    </source>
</evidence>
<evidence type="ECO:0000256" key="2">
    <source>
        <dbReference type="ARBA" id="ARBA00005573"/>
    </source>
</evidence>
<keyword evidence="9" id="KW-0472">Membrane</keyword>
<organism evidence="11 12">
    <name type="scientific">Lineolata rhizophorae</name>
    <dbReference type="NCBI Taxonomy" id="578093"/>
    <lineage>
        <taxon>Eukaryota</taxon>
        <taxon>Fungi</taxon>
        <taxon>Dikarya</taxon>
        <taxon>Ascomycota</taxon>
        <taxon>Pezizomycotina</taxon>
        <taxon>Dothideomycetes</taxon>
        <taxon>Dothideomycetes incertae sedis</taxon>
        <taxon>Lineolatales</taxon>
        <taxon>Lineolataceae</taxon>
        <taxon>Lineolata</taxon>
    </lineage>
</organism>
<keyword evidence="3 9" id="KW-0813">Transport</keyword>
<evidence type="ECO:0000256" key="9">
    <source>
        <dbReference type="RuleBase" id="RU365073"/>
    </source>
</evidence>
<dbReference type="Proteomes" id="UP000799766">
    <property type="component" value="Unassembled WGS sequence"/>
</dbReference>
<comment type="function">
    <text evidence="9">Functions as a component of the nuclear pore complex (NPC).</text>
</comment>
<dbReference type="Pfam" id="PF07575">
    <property type="entry name" value="Nucleopor_Nup85"/>
    <property type="match status" value="1"/>
</dbReference>
<dbReference type="PANTHER" id="PTHR13373:SF21">
    <property type="entry name" value="NUCLEAR PORE COMPLEX PROTEIN NUP85"/>
    <property type="match status" value="1"/>
</dbReference>
<accession>A0A6A6P351</accession>
<comment type="similarity">
    <text evidence="2 9">Belongs to the nucleoporin Nup85 family.</text>
</comment>
<evidence type="ECO:0000256" key="8">
    <source>
        <dbReference type="ARBA" id="ARBA00023242"/>
    </source>
</evidence>
<evidence type="ECO:0000256" key="10">
    <source>
        <dbReference type="SAM" id="MobiDB-lite"/>
    </source>
</evidence>
<name>A0A6A6P351_9PEZI</name>
<dbReference type="GO" id="GO:0031965">
    <property type="term" value="C:nuclear membrane"/>
    <property type="evidence" value="ECO:0007669"/>
    <property type="project" value="UniProtKB-UniRule"/>
</dbReference>
<feature type="compositionally biased region" description="Polar residues" evidence="10">
    <location>
        <begin position="55"/>
        <end position="85"/>
    </location>
</feature>
<protein>
    <recommendedName>
        <fullName evidence="9">Nuclear pore complex protein Nup85</fullName>
    </recommendedName>
</protein>
<feature type="compositionally biased region" description="Basic residues" evidence="10">
    <location>
        <begin position="617"/>
        <end position="627"/>
    </location>
</feature>
<keyword evidence="8 9" id="KW-0539">Nucleus</keyword>
<gene>
    <name evidence="11" type="ORF">BDY21DRAFT_319422</name>
</gene>
<dbReference type="GO" id="GO:0006406">
    <property type="term" value="P:mRNA export from nucleus"/>
    <property type="evidence" value="ECO:0007669"/>
    <property type="project" value="TreeGrafter"/>
</dbReference>
<evidence type="ECO:0000256" key="1">
    <source>
        <dbReference type="ARBA" id="ARBA00004567"/>
    </source>
</evidence>
<keyword evidence="12" id="KW-1185">Reference proteome</keyword>
<dbReference type="GO" id="GO:0017056">
    <property type="term" value="F:structural constituent of nuclear pore"/>
    <property type="evidence" value="ECO:0007669"/>
    <property type="project" value="TreeGrafter"/>
</dbReference>
<dbReference type="InterPro" id="IPR011502">
    <property type="entry name" value="Nucleoporin_Nup85"/>
</dbReference>
<feature type="region of interest" description="Disordered" evidence="10">
    <location>
        <begin position="1"/>
        <end position="222"/>
    </location>
</feature>
<keyword evidence="5 9" id="KW-0653">Protein transport</keyword>
<keyword evidence="6 9" id="KW-0811">Translocation</keyword>
<feature type="region of interest" description="Disordered" evidence="10">
    <location>
        <begin position="959"/>
        <end position="993"/>
    </location>
</feature>